<reference evidence="8 9" key="1">
    <citation type="submission" date="2015-07" db="EMBL/GenBank/DDBJ databases">
        <title>The genome of the fungus Escovopsis weberi, a specialized disease agent of ant agriculture.</title>
        <authorList>
            <person name="de Man T.J."/>
            <person name="Stajich J.E."/>
            <person name="Kubicek C.P."/>
            <person name="Chenthamara K."/>
            <person name="Atanasova L."/>
            <person name="Druzhinina I.S."/>
            <person name="Birnbaum S."/>
            <person name="Barribeau S.M."/>
            <person name="Teiling C."/>
            <person name="Suen G."/>
            <person name="Currie C."/>
            <person name="Gerardo N.M."/>
        </authorList>
    </citation>
    <scope>NUCLEOTIDE SEQUENCE [LARGE SCALE GENOMIC DNA]</scope>
</reference>
<accession>A0A0N0RTW8</accession>
<evidence type="ECO:0000256" key="6">
    <source>
        <dbReference type="PIRSR" id="PIRSR606710-2"/>
    </source>
</evidence>
<evidence type="ECO:0000256" key="7">
    <source>
        <dbReference type="RuleBase" id="RU361187"/>
    </source>
</evidence>
<comment type="caution">
    <text evidence="8">The sequence shown here is derived from an EMBL/GenBank/DDBJ whole genome shotgun (WGS) entry which is preliminary data.</text>
</comment>
<evidence type="ECO:0000256" key="2">
    <source>
        <dbReference type="ARBA" id="ARBA00022801"/>
    </source>
</evidence>
<comment type="similarity">
    <text evidence="1 7">Belongs to the glycosyl hydrolase 43 family.</text>
</comment>
<keyword evidence="4 7" id="KW-0326">Glycosidase</keyword>
<dbReference type="Gene3D" id="2.60.120.560">
    <property type="entry name" value="Exo-inulinase, domain 1"/>
    <property type="match status" value="1"/>
</dbReference>
<evidence type="ECO:0000256" key="4">
    <source>
        <dbReference type="ARBA" id="ARBA00023295"/>
    </source>
</evidence>
<evidence type="ECO:0000313" key="9">
    <source>
        <dbReference type="Proteomes" id="UP000053831"/>
    </source>
</evidence>
<keyword evidence="9" id="KW-1185">Reference proteome</keyword>
<evidence type="ECO:0000256" key="3">
    <source>
        <dbReference type="ARBA" id="ARBA00023277"/>
    </source>
</evidence>
<dbReference type="GO" id="GO:0005975">
    <property type="term" value="P:carbohydrate metabolic process"/>
    <property type="evidence" value="ECO:0007669"/>
    <property type="project" value="InterPro"/>
</dbReference>
<dbReference type="STRING" id="150374.A0A0N0RTW8"/>
<dbReference type="Pfam" id="PF04616">
    <property type="entry name" value="Glyco_hydro_43"/>
    <property type="match status" value="1"/>
</dbReference>
<proteinExistence type="inferred from homology"/>
<evidence type="ECO:0000313" key="8">
    <source>
        <dbReference type="EMBL" id="KOS21422.1"/>
    </source>
</evidence>
<dbReference type="PANTHER" id="PTHR43772:SF2">
    <property type="entry name" value="PUTATIVE (AFU_ORTHOLOGUE AFUA_2G04480)-RELATED"/>
    <property type="match status" value="1"/>
</dbReference>
<dbReference type="Proteomes" id="UP000053831">
    <property type="component" value="Unassembled WGS sequence"/>
</dbReference>
<sequence length="490" mass="53935">MPSAQVVLTALLAASPAPDFATSEAGNPFVRGRYADPDTQHYNGEYWVFPTSSLPYDQQTYLDAFSSPDLVHWTKHANVLDAHDFSWAHRAVWAPAPVERNGTYYLYFAANDIQEAEDNAVGGIGVGVADRPEGPYRDPLGRPLIGAYHNGAQPIDQDVFVDDDGQAYIYYGGHSHANVARLNADMISLGTFEDGSTFREITPEHYVEGPQMLKHRDVYYLFWSEGGWGGPDYAVAYAMASSPVGPFERVGRILQQDAAVATGSGHNAVIHVPDTDIYYMLYHRHPLGATDQNDRHLAYDRLRFNEDGTIQPVGMLVRDGFQDGQMFNWEVYGGAWDAQSCSLHADSDPGGKALLNTNFSDFIYEADITIPHTRDDTNAGLIFRVTEPHVGPDAYRGYYAGIDVSSRGLVIGRADAGGWTWLGGVSVDARPGNKVHLTVKARGDLISVSVDDVTANVRDRTYASGQNGVRVYNTEAVFDNIDIRHFTEQA</sequence>
<dbReference type="InterPro" id="IPR023296">
    <property type="entry name" value="Glyco_hydro_beta-prop_sf"/>
</dbReference>
<protein>
    <submittedName>
        <fullName evidence="8">Arabinoxylan arabinofuranohydrolase</fullName>
    </submittedName>
</protein>
<dbReference type="EMBL" id="LGSR01000008">
    <property type="protein sequence ID" value="KOS21422.1"/>
    <property type="molecule type" value="Genomic_DNA"/>
</dbReference>
<dbReference type="CDD" id="cd18827">
    <property type="entry name" value="GH43_XlnD-like"/>
    <property type="match status" value="1"/>
</dbReference>
<evidence type="ECO:0000256" key="5">
    <source>
        <dbReference type="PIRSR" id="PIRSR606710-1"/>
    </source>
</evidence>
<dbReference type="PANTHER" id="PTHR43772">
    <property type="entry name" value="ENDO-1,4-BETA-XYLANASE"/>
    <property type="match status" value="1"/>
</dbReference>
<name>A0A0N0RTW8_ESCWE</name>
<dbReference type="GO" id="GO:0004553">
    <property type="term" value="F:hydrolase activity, hydrolyzing O-glycosyl compounds"/>
    <property type="evidence" value="ECO:0007669"/>
    <property type="project" value="InterPro"/>
</dbReference>
<gene>
    <name evidence="8" type="ORF">ESCO_005074</name>
</gene>
<keyword evidence="3" id="KW-0119">Carbohydrate metabolism</keyword>
<dbReference type="SUPFAM" id="SSF75005">
    <property type="entry name" value="Arabinanase/levansucrase/invertase"/>
    <property type="match status" value="1"/>
</dbReference>
<feature type="active site" description="Proton donor" evidence="5">
    <location>
        <position position="208"/>
    </location>
</feature>
<dbReference type="InterPro" id="IPR052176">
    <property type="entry name" value="Glycosyl_Hydrlase_43_Enz"/>
</dbReference>
<feature type="site" description="Important for catalytic activity, responsible for pKa modulation of the active site Glu and correct orientation of both the proton donor and substrate" evidence="6">
    <location>
        <position position="156"/>
    </location>
</feature>
<evidence type="ECO:0000256" key="1">
    <source>
        <dbReference type="ARBA" id="ARBA00009865"/>
    </source>
</evidence>
<dbReference type="OrthoDB" id="5211809at2759"/>
<feature type="active site" description="Proton acceptor" evidence="5">
    <location>
        <position position="36"/>
    </location>
</feature>
<dbReference type="AlphaFoldDB" id="A0A0N0RTW8"/>
<organism evidence="8 9">
    <name type="scientific">Escovopsis weberi</name>
    <dbReference type="NCBI Taxonomy" id="150374"/>
    <lineage>
        <taxon>Eukaryota</taxon>
        <taxon>Fungi</taxon>
        <taxon>Dikarya</taxon>
        <taxon>Ascomycota</taxon>
        <taxon>Pezizomycotina</taxon>
        <taxon>Sordariomycetes</taxon>
        <taxon>Hypocreomycetidae</taxon>
        <taxon>Hypocreales</taxon>
        <taxon>Hypocreaceae</taxon>
        <taxon>Escovopsis</taxon>
    </lineage>
</organism>
<keyword evidence="2 7" id="KW-0378">Hydrolase</keyword>
<dbReference type="InterPro" id="IPR006710">
    <property type="entry name" value="Glyco_hydro_43"/>
</dbReference>
<dbReference type="Gene3D" id="2.115.10.20">
    <property type="entry name" value="Glycosyl hydrolase domain, family 43"/>
    <property type="match status" value="1"/>
</dbReference>